<feature type="compositionally biased region" description="Basic and acidic residues" evidence="7">
    <location>
        <begin position="585"/>
        <end position="600"/>
    </location>
</feature>
<dbReference type="SUPFAM" id="SSF47370">
    <property type="entry name" value="Bromodomain"/>
    <property type="match status" value="1"/>
</dbReference>
<keyword evidence="10" id="KW-1185">Reference proteome</keyword>
<comment type="subcellular location">
    <subcellularLocation>
        <location evidence="1">Nucleus</location>
    </subcellularLocation>
</comment>
<feature type="compositionally biased region" description="Acidic residues" evidence="7">
    <location>
        <begin position="676"/>
        <end position="691"/>
    </location>
</feature>
<feature type="compositionally biased region" description="Basic and acidic residues" evidence="7">
    <location>
        <begin position="28"/>
        <end position="44"/>
    </location>
</feature>
<evidence type="ECO:0000313" key="9">
    <source>
        <dbReference type="EMBL" id="CAI8038870.1"/>
    </source>
</evidence>
<accession>A0AA35SZ93</accession>
<dbReference type="GO" id="GO:0005634">
    <property type="term" value="C:nucleus"/>
    <property type="evidence" value="ECO:0007669"/>
    <property type="project" value="UniProtKB-SubCell"/>
</dbReference>
<feature type="compositionally biased region" description="Basic and acidic residues" evidence="7">
    <location>
        <begin position="640"/>
        <end position="658"/>
    </location>
</feature>
<dbReference type="Pfam" id="PF12024">
    <property type="entry name" value="DUF3512"/>
    <property type="match status" value="1"/>
</dbReference>
<dbReference type="SMART" id="SM00297">
    <property type="entry name" value="BROMO"/>
    <property type="match status" value="1"/>
</dbReference>
<feature type="region of interest" description="Disordered" evidence="7">
    <location>
        <begin position="284"/>
        <end position="309"/>
    </location>
</feature>
<dbReference type="InterPro" id="IPR021900">
    <property type="entry name" value="DUF3512"/>
</dbReference>
<keyword evidence="3 6" id="KW-0103">Bromodomain</keyword>
<evidence type="ECO:0000256" key="4">
    <source>
        <dbReference type="ARBA" id="ARBA00023163"/>
    </source>
</evidence>
<dbReference type="PANTHER" id="PTHR22881">
    <property type="entry name" value="BROMODOMAIN CONTAINING PROTEIN"/>
    <property type="match status" value="1"/>
</dbReference>
<feature type="compositionally biased region" description="Low complexity" evidence="7">
    <location>
        <begin position="60"/>
        <end position="82"/>
    </location>
</feature>
<feature type="compositionally biased region" description="Acidic residues" evidence="7">
    <location>
        <begin position="127"/>
        <end position="136"/>
    </location>
</feature>
<keyword evidence="4" id="KW-0804">Transcription</keyword>
<proteinExistence type="predicted"/>
<evidence type="ECO:0000256" key="5">
    <source>
        <dbReference type="ARBA" id="ARBA00023242"/>
    </source>
</evidence>
<dbReference type="Gene3D" id="1.20.920.10">
    <property type="entry name" value="Bromodomain-like"/>
    <property type="match status" value="1"/>
</dbReference>
<evidence type="ECO:0000256" key="7">
    <source>
        <dbReference type="SAM" id="MobiDB-lite"/>
    </source>
</evidence>
<dbReference type="InterPro" id="IPR001487">
    <property type="entry name" value="Bromodomain"/>
</dbReference>
<evidence type="ECO:0000256" key="1">
    <source>
        <dbReference type="ARBA" id="ARBA00004123"/>
    </source>
</evidence>
<dbReference type="Proteomes" id="UP001174909">
    <property type="component" value="Unassembled WGS sequence"/>
</dbReference>
<dbReference type="PANTHER" id="PTHR22881:SF27">
    <property type="entry name" value="BROMODOMAIN CONTAINING 7_9"/>
    <property type="match status" value="1"/>
</dbReference>
<feature type="region of interest" description="Disordered" evidence="7">
    <location>
        <begin position="57"/>
        <end position="164"/>
    </location>
</feature>
<keyword evidence="2" id="KW-0805">Transcription regulation</keyword>
<gene>
    <name evidence="9" type="ORF">GBAR_LOCUS21660</name>
</gene>
<evidence type="ECO:0000256" key="3">
    <source>
        <dbReference type="ARBA" id="ARBA00023117"/>
    </source>
</evidence>
<dbReference type="GO" id="GO:0006357">
    <property type="term" value="P:regulation of transcription by RNA polymerase II"/>
    <property type="evidence" value="ECO:0007669"/>
    <property type="project" value="TreeGrafter"/>
</dbReference>
<comment type="caution">
    <text evidence="9">The sequence shown here is derived from an EMBL/GenBank/DDBJ whole genome shotgun (WGS) entry which is preliminary data.</text>
</comment>
<dbReference type="InterPro" id="IPR051831">
    <property type="entry name" value="Bromodomain_contain_prot"/>
</dbReference>
<dbReference type="Pfam" id="PF00439">
    <property type="entry name" value="Bromodomain"/>
    <property type="match status" value="1"/>
</dbReference>
<protein>
    <submittedName>
        <fullName evidence="9">Bromodomain-containing protein 9</fullName>
    </submittedName>
</protein>
<evidence type="ECO:0000313" key="10">
    <source>
        <dbReference type="Proteomes" id="UP001174909"/>
    </source>
</evidence>
<evidence type="ECO:0000259" key="8">
    <source>
        <dbReference type="PROSITE" id="PS50014"/>
    </source>
</evidence>
<feature type="region of interest" description="Disordered" evidence="7">
    <location>
        <begin position="585"/>
        <end position="732"/>
    </location>
</feature>
<feature type="region of interest" description="Disordered" evidence="7">
    <location>
        <begin position="19"/>
        <end position="45"/>
    </location>
</feature>
<dbReference type="InterPro" id="IPR036427">
    <property type="entry name" value="Bromodomain-like_sf"/>
</dbReference>
<feature type="compositionally biased region" description="Basic and acidic residues" evidence="7">
    <location>
        <begin position="607"/>
        <end position="625"/>
    </location>
</feature>
<feature type="compositionally biased region" description="Polar residues" evidence="7">
    <location>
        <begin position="718"/>
        <end position="732"/>
    </location>
</feature>
<evidence type="ECO:0000256" key="2">
    <source>
        <dbReference type="ARBA" id="ARBA00023015"/>
    </source>
</evidence>
<dbReference type="PROSITE" id="PS50014">
    <property type="entry name" value="BROMODOMAIN_2"/>
    <property type="match status" value="1"/>
</dbReference>
<keyword evidence="5" id="KW-0539">Nucleus</keyword>
<name>A0AA35SZ93_GEOBA</name>
<dbReference type="AlphaFoldDB" id="A0AA35SZ93"/>
<evidence type="ECO:0000256" key="6">
    <source>
        <dbReference type="PROSITE-ProRule" id="PRU00035"/>
    </source>
</evidence>
<sequence length="732" mass="79051">MSEVLTSSLERELVDLRPLSPPLVSPVHVEKERGTEEKGREEGRGWLAAKKIKISAVTDPSLTSAPSSLASVSTPKTTPTSSLLGKSGRSMTDEATPPKRRRSSLHAAGGRAGVGKQLWMVETRGSEEEEEEEEEEGKFGGVLADYDPPPMAHLQAPSPQPSHPTVLLSRASLKMFLANILRLVQKHDPEGIFAEPVTDEIAPGYSTLIKYPMDLTTMATKLSNHAYSSVDEFRSDFVLMCKNAMTYNAPETVYFSFAKNMMEDGVKVIEREVSLRPDIRYGRVATPSNSQTPVPLPLSSRGPSPAPSVNSVDYGSPYVCRISLGLLAPLPPVIQPQVVGMAASPASSLEVLEEVGVASEQSHLTKVVVGVPPEDREEGEEGAVPVSLVAEEDPVEILRQVQKATEEVKENLDANRPNTKFCFIRDASPSPSPQPVGADDVAAGRKMATMNILNPDSGLVDSSKPLNLTALSERVRGGNNAATVLRTELPMFKATPVSYLMNGPFGSFAPTYDSAFATLTKMDSDLLLHTYGSDLGVSYSHSLLQFVKGAGSFASEMADAVLNSLTAGRHEKFMGKYHTWEETERLGRTKKEEGNKKEEKEGEGEREDTKDEEEKGEGEKRGGKEEGEEDVTQIGSGNDGRGEECDDAGGRGEEREVSGNEGEDGEETRHGATETVGEDQEECAEEAEEREDWFGGGGVEEGEEEGGEGREEGGETGNPQPESLSGQLQWSH</sequence>
<organism evidence="9 10">
    <name type="scientific">Geodia barretti</name>
    <name type="common">Barrett's horny sponge</name>
    <dbReference type="NCBI Taxonomy" id="519541"/>
    <lineage>
        <taxon>Eukaryota</taxon>
        <taxon>Metazoa</taxon>
        <taxon>Porifera</taxon>
        <taxon>Demospongiae</taxon>
        <taxon>Heteroscleromorpha</taxon>
        <taxon>Tetractinellida</taxon>
        <taxon>Astrophorina</taxon>
        <taxon>Geodiidae</taxon>
        <taxon>Geodia</taxon>
    </lineage>
</organism>
<dbReference type="PRINTS" id="PR00503">
    <property type="entry name" value="BROMODOMAIN"/>
</dbReference>
<feature type="domain" description="Bromo" evidence="8">
    <location>
        <begin position="185"/>
        <end position="255"/>
    </location>
</feature>
<reference evidence="9" key="1">
    <citation type="submission" date="2023-03" db="EMBL/GenBank/DDBJ databases">
        <authorList>
            <person name="Steffen K."/>
            <person name="Cardenas P."/>
        </authorList>
    </citation>
    <scope>NUCLEOTIDE SEQUENCE</scope>
</reference>
<dbReference type="EMBL" id="CASHTH010003016">
    <property type="protein sequence ID" value="CAI8038870.1"/>
    <property type="molecule type" value="Genomic_DNA"/>
</dbReference>